<proteinExistence type="predicted"/>
<protein>
    <submittedName>
        <fullName evidence="1">Uncharacterized protein</fullName>
    </submittedName>
</protein>
<evidence type="ECO:0000313" key="1">
    <source>
        <dbReference type="EMBL" id="KAH7950274.1"/>
    </source>
</evidence>
<name>A0ACB8CSZ3_DERSI</name>
<keyword evidence="2" id="KW-1185">Reference proteome</keyword>
<organism evidence="1 2">
    <name type="scientific">Dermacentor silvarum</name>
    <name type="common">Tick</name>
    <dbReference type="NCBI Taxonomy" id="543639"/>
    <lineage>
        <taxon>Eukaryota</taxon>
        <taxon>Metazoa</taxon>
        <taxon>Ecdysozoa</taxon>
        <taxon>Arthropoda</taxon>
        <taxon>Chelicerata</taxon>
        <taxon>Arachnida</taxon>
        <taxon>Acari</taxon>
        <taxon>Parasitiformes</taxon>
        <taxon>Ixodida</taxon>
        <taxon>Ixodoidea</taxon>
        <taxon>Ixodidae</taxon>
        <taxon>Rhipicephalinae</taxon>
        <taxon>Dermacentor</taxon>
    </lineage>
</organism>
<comment type="caution">
    <text evidence="1">The sequence shown here is derived from an EMBL/GenBank/DDBJ whole genome shotgun (WGS) entry which is preliminary data.</text>
</comment>
<dbReference type="Proteomes" id="UP000821865">
    <property type="component" value="Chromosome 5"/>
</dbReference>
<reference evidence="1" key="1">
    <citation type="submission" date="2020-05" db="EMBL/GenBank/DDBJ databases">
        <title>Large-scale comparative analyses of tick genomes elucidate their genetic diversity and vector capacities.</title>
        <authorList>
            <person name="Jia N."/>
            <person name="Wang J."/>
            <person name="Shi W."/>
            <person name="Du L."/>
            <person name="Sun Y."/>
            <person name="Zhan W."/>
            <person name="Jiang J."/>
            <person name="Wang Q."/>
            <person name="Zhang B."/>
            <person name="Ji P."/>
            <person name="Sakyi L.B."/>
            <person name="Cui X."/>
            <person name="Yuan T."/>
            <person name="Jiang B."/>
            <person name="Yang W."/>
            <person name="Lam T.T.-Y."/>
            <person name="Chang Q."/>
            <person name="Ding S."/>
            <person name="Wang X."/>
            <person name="Zhu J."/>
            <person name="Ruan X."/>
            <person name="Zhao L."/>
            <person name="Wei J."/>
            <person name="Que T."/>
            <person name="Du C."/>
            <person name="Cheng J."/>
            <person name="Dai P."/>
            <person name="Han X."/>
            <person name="Huang E."/>
            <person name="Gao Y."/>
            <person name="Liu J."/>
            <person name="Shao H."/>
            <person name="Ye R."/>
            <person name="Li L."/>
            <person name="Wei W."/>
            <person name="Wang X."/>
            <person name="Wang C."/>
            <person name="Yang T."/>
            <person name="Huo Q."/>
            <person name="Li W."/>
            <person name="Guo W."/>
            <person name="Chen H."/>
            <person name="Zhou L."/>
            <person name="Ni X."/>
            <person name="Tian J."/>
            <person name="Zhou Y."/>
            <person name="Sheng Y."/>
            <person name="Liu T."/>
            <person name="Pan Y."/>
            <person name="Xia L."/>
            <person name="Li J."/>
            <person name="Zhao F."/>
            <person name="Cao W."/>
        </authorList>
    </citation>
    <scope>NUCLEOTIDE SEQUENCE</scope>
    <source>
        <strain evidence="1">Dsil-2018</strain>
    </source>
</reference>
<accession>A0ACB8CSZ3</accession>
<gene>
    <name evidence="1" type="ORF">HPB49_021685</name>
</gene>
<dbReference type="EMBL" id="CM023474">
    <property type="protein sequence ID" value="KAH7950274.1"/>
    <property type="molecule type" value="Genomic_DNA"/>
</dbReference>
<evidence type="ECO:0000313" key="2">
    <source>
        <dbReference type="Proteomes" id="UP000821865"/>
    </source>
</evidence>
<sequence>MKLPAVLVIAVCSATMPASAFIVRRRQFGPGNMPFGPGKGGIINMGGGGGMGGGSSEPVDFEGEFTPAMRKLQRQVLRAHNRYRRLHGVHTLKQDDELDRYAQAWALVMAKNDRMEHRKTPRHGENLFMWWSSDLQAPVTGSMAVKAWYDEIKLYDFNNPRFTPGTGHFTQLVWKNCRRLGTGIARGPKGTVYIASVYDPRGNVMGQFADQVLPPKSGGDGDSKSGRKKRRRHRDEEEGDE</sequence>